<dbReference type="Pfam" id="PF11754">
    <property type="entry name" value="Velvet"/>
    <property type="match status" value="1"/>
</dbReference>
<dbReference type="InParanoid" id="J3KHI1"/>
<dbReference type="GO" id="GO:0030435">
    <property type="term" value="P:sporulation resulting in formation of a cellular spore"/>
    <property type="evidence" value="ECO:0007669"/>
    <property type="project" value="UniProtKB-KW"/>
</dbReference>
<dbReference type="VEuPathDB" id="FungiDB:CIMG_00678"/>
<protein>
    <recommendedName>
        <fullName evidence="6">Velvet domain-containing protein</fullName>
    </recommendedName>
</protein>
<reference evidence="8" key="1">
    <citation type="journal article" date="2009" name="Genome Res.">
        <title>Comparative genomic analyses of the human fungal pathogens Coccidioides and their relatives.</title>
        <authorList>
            <person name="Sharpton T.J."/>
            <person name="Stajich J.E."/>
            <person name="Rounsley S.D."/>
            <person name="Gardner M.J."/>
            <person name="Wortman J.R."/>
            <person name="Jordar V.S."/>
            <person name="Maiti R."/>
            <person name="Kodira C.D."/>
            <person name="Neafsey D.E."/>
            <person name="Zeng Q."/>
            <person name="Hung C.-Y."/>
            <person name="McMahan C."/>
            <person name="Muszewska A."/>
            <person name="Grynberg M."/>
            <person name="Mandel M.A."/>
            <person name="Kellner E.M."/>
            <person name="Barker B.M."/>
            <person name="Galgiani J.N."/>
            <person name="Orbach M.J."/>
            <person name="Kirkland T.N."/>
            <person name="Cole G.T."/>
            <person name="Henn M.R."/>
            <person name="Birren B.W."/>
            <person name="Taylor J.W."/>
        </authorList>
    </citation>
    <scope>NUCLEOTIDE SEQUENCE [LARGE SCALE GENOMIC DNA]</scope>
    <source>
        <strain evidence="8">RS</strain>
    </source>
</reference>
<dbReference type="PANTHER" id="PTHR33572">
    <property type="entry name" value="SPORE DEVELOPMENT REGULATOR VOSA"/>
    <property type="match status" value="1"/>
</dbReference>
<evidence type="ECO:0000313" key="7">
    <source>
        <dbReference type="EMBL" id="EAS35324.3"/>
    </source>
</evidence>
<dbReference type="InterPro" id="IPR021740">
    <property type="entry name" value="Velvet"/>
</dbReference>
<organism evidence="7 8">
    <name type="scientific">Coccidioides immitis (strain RS)</name>
    <name type="common">Valley fever fungus</name>
    <dbReference type="NCBI Taxonomy" id="246410"/>
    <lineage>
        <taxon>Eukaryota</taxon>
        <taxon>Fungi</taxon>
        <taxon>Dikarya</taxon>
        <taxon>Ascomycota</taxon>
        <taxon>Pezizomycotina</taxon>
        <taxon>Eurotiomycetes</taxon>
        <taxon>Eurotiomycetidae</taxon>
        <taxon>Onygenales</taxon>
        <taxon>Onygenaceae</taxon>
        <taxon>Coccidioides</taxon>
    </lineage>
</organism>
<evidence type="ECO:0000256" key="5">
    <source>
        <dbReference type="ARBA" id="ARBA00023242"/>
    </source>
</evidence>
<dbReference type="RefSeq" id="XP_001246907.2">
    <property type="nucleotide sequence ID" value="XM_001246906.2"/>
</dbReference>
<keyword evidence="8" id="KW-1185">Reference proteome</keyword>
<evidence type="ECO:0000256" key="4">
    <source>
        <dbReference type="ARBA" id="ARBA00023163"/>
    </source>
</evidence>
<keyword evidence="2" id="KW-0749">Sporulation</keyword>
<dbReference type="EMBL" id="GG704911">
    <property type="protein sequence ID" value="EAS35324.3"/>
    <property type="molecule type" value="Genomic_DNA"/>
</dbReference>
<dbReference type="KEGG" id="cim:CIMG_00678"/>
<dbReference type="OrthoDB" id="5599552at2759"/>
<gene>
    <name evidence="7" type="ORF">CIMG_00678</name>
</gene>
<dbReference type="GO" id="GO:0005634">
    <property type="term" value="C:nucleus"/>
    <property type="evidence" value="ECO:0007669"/>
    <property type="project" value="UniProtKB-SubCell"/>
</dbReference>
<evidence type="ECO:0000256" key="2">
    <source>
        <dbReference type="ARBA" id="ARBA00022969"/>
    </source>
</evidence>
<dbReference type="AlphaFoldDB" id="J3KHI1"/>
<sequence length="258" mass="28787">MGTRGVPISASPLAALTYIRPTRGSPGILGIADFGLEVIQNPVCAFIGEDGEPVLLQRFPIVKFKNPLKLVYPQDGHLFVHCTLHLPDGTGPLTDHMSGTTIVPFQRLKGLDDVRDSYFIFSNLSFNVPGRYKLKYTLLEVAEGRVSHFAEEESAVFPVYGQNTARILPLPTPLQLKLVEDDEYRTFFPHNDTEEAYTSPPGLYRANSVVLLDAPIAHILNGWKIIPRVERFDVHGNRQVWVALEPGTEQNIEAMRNP</sequence>
<dbReference type="OMA" id="NDTEEAY"/>
<dbReference type="GeneID" id="4565443"/>
<evidence type="ECO:0000259" key="6">
    <source>
        <dbReference type="PROSITE" id="PS51821"/>
    </source>
</evidence>
<dbReference type="Gene3D" id="2.60.40.3960">
    <property type="entry name" value="Velvet domain"/>
    <property type="match status" value="1"/>
</dbReference>
<feature type="domain" description="Velvet" evidence="6">
    <location>
        <begin position="25"/>
        <end position="189"/>
    </location>
</feature>
<evidence type="ECO:0000313" key="8">
    <source>
        <dbReference type="Proteomes" id="UP000001261"/>
    </source>
</evidence>
<accession>J3KHI1</accession>
<keyword evidence="3" id="KW-0805">Transcription regulation</keyword>
<dbReference type="InterPro" id="IPR037525">
    <property type="entry name" value="Velvet_dom"/>
</dbReference>
<comment type="subcellular location">
    <subcellularLocation>
        <location evidence="1">Nucleus</location>
    </subcellularLocation>
</comment>
<name>J3KHI1_COCIM</name>
<keyword evidence="5" id="KW-0539">Nucleus</keyword>
<evidence type="ECO:0000256" key="1">
    <source>
        <dbReference type="ARBA" id="ARBA00004123"/>
    </source>
</evidence>
<dbReference type="PANTHER" id="PTHR33572:SF18">
    <property type="entry name" value="SPORE DEVELOPMENT REGULATOR VOSA"/>
    <property type="match status" value="1"/>
</dbReference>
<dbReference type="Proteomes" id="UP000001261">
    <property type="component" value="Unassembled WGS sequence"/>
</dbReference>
<reference evidence="8" key="2">
    <citation type="journal article" date="2010" name="Genome Res.">
        <title>Population genomic sequencing of Coccidioides fungi reveals recent hybridization and transposon control.</title>
        <authorList>
            <person name="Neafsey D.E."/>
            <person name="Barker B.M."/>
            <person name="Sharpton T.J."/>
            <person name="Stajich J.E."/>
            <person name="Park D.J."/>
            <person name="Whiston E."/>
            <person name="Hung C.-Y."/>
            <person name="McMahan C."/>
            <person name="White J."/>
            <person name="Sykes S."/>
            <person name="Heiman D."/>
            <person name="Young S."/>
            <person name="Zeng Q."/>
            <person name="Abouelleil A."/>
            <person name="Aftuck L."/>
            <person name="Bessette D."/>
            <person name="Brown A."/>
            <person name="FitzGerald M."/>
            <person name="Lui A."/>
            <person name="Macdonald J.P."/>
            <person name="Priest M."/>
            <person name="Orbach M.J."/>
            <person name="Galgiani J.N."/>
            <person name="Kirkland T.N."/>
            <person name="Cole G.T."/>
            <person name="Birren B.W."/>
            <person name="Henn M.R."/>
            <person name="Taylor J.W."/>
            <person name="Rounsley S.D."/>
        </authorList>
    </citation>
    <scope>GENOME REANNOTATION</scope>
    <source>
        <strain evidence="8">RS</strain>
    </source>
</reference>
<evidence type="ECO:0000256" key="3">
    <source>
        <dbReference type="ARBA" id="ARBA00023015"/>
    </source>
</evidence>
<proteinExistence type="predicted"/>
<keyword evidence="4" id="KW-0804">Transcription</keyword>
<dbReference type="InterPro" id="IPR038491">
    <property type="entry name" value="Velvet_dom_sf"/>
</dbReference>
<dbReference type="PROSITE" id="PS51821">
    <property type="entry name" value="VELVET"/>
    <property type="match status" value="1"/>
</dbReference>